<dbReference type="EMBL" id="BGZK01000697">
    <property type="protein sequence ID" value="GBP56646.1"/>
    <property type="molecule type" value="Genomic_DNA"/>
</dbReference>
<evidence type="ECO:0000256" key="1">
    <source>
        <dbReference type="SAM" id="MobiDB-lite"/>
    </source>
</evidence>
<feature type="region of interest" description="Disordered" evidence="1">
    <location>
        <begin position="58"/>
        <end position="81"/>
    </location>
</feature>
<reference evidence="2 3" key="1">
    <citation type="journal article" date="2019" name="Commun. Biol.">
        <title>The bagworm genome reveals a unique fibroin gene that provides high tensile strength.</title>
        <authorList>
            <person name="Kono N."/>
            <person name="Nakamura H."/>
            <person name="Ohtoshi R."/>
            <person name="Tomita M."/>
            <person name="Numata K."/>
            <person name="Arakawa K."/>
        </authorList>
    </citation>
    <scope>NUCLEOTIDE SEQUENCE [LARGE SCALE GENOMIC DNA]</scope>
</reference>
<proteinExistence type="predicted"/>
<protein>
    <submittedName>
        <fullName evidence="2">Uncharacterized protein</fullName>
    </submittedName>
</protein>
<accession>A0A4C1WYL6</accession>
<name>A0A4C1WYL6_EUMVA</name>
<evidence type="ECO:0000313" key="2">
    <source>
        <dbReference type="EMBL" id="GBP56646.1"/>
    </source>
</evidence>
<dbReference type="Proteomes" id="UP000299102">
    <property type="component" value="Unassembled WGS sequence"/>
</dbReference>
<organism evidence="2 3">
    <name type="scientific">Eumeta variegata</name>
    <name type="common">Bagworm moth</name>
    <name type="synonym">Eumeta japonica</name>
    <dbReference type="NCBI Taxonomy" id="151549"/>
    <lineage>
        <taxon>Eukaryota</taxon>
        <taxon>Metazoa</taxon>
        <taxon>Ecdysozoa</taxon>
        <taxon>Arthropoda</taxon>
        <taxon>Hexapoda</taxon>
        <taxon>Insecta</taxon>
        <taxon>Pterygota</taxon>
        <taxon>Neoptera</taxon>
        <taxon>Endopterygota</taxon>
        <taxon>Lepidoptera</taxon>
        <taxon>Glossata</taxon>
        <taxon>Ditrysia</taxon>
        <taxon>Tineoidea</taxon>
        <taxon>Psychidae</taxon>
        <taxon>Oiketicinae</taxon>
        <taxon>Eumeta</taxon>
    </lineage>
</organism>
<comment type="caution">
    <text evidence="2">The sequence shown here is derived from an EMBL/GenBank/DDBJ whole genome shotgun (WGS) entry which is preliminary data.</text>
</comment>
<gene>
    <name evidence="2" type="ORF">EVAR_33278_1</name>
</gene>
<sequence>MQHPTHLQFLIQLVYELEELKAISRNIALRRFMYTNFYRDRLNGIEVGTLQRYLVSNRNKAKNNGPPLSSNLIPSGDTLDL</sequence>
<dbReference type="AlphaFoldDB" id="A0A4C1WYL6"/>
<evidence type="ECO:0000313" key="3">
    <source>
        <dbReference type="Proteomes" id="UP000299102"/>
    </source>
</evidence>
<keyword evidence="3" id="KW-1185">Reference proteome</keyword>